<reference evidence="1 2" key="1">
    <citation type="submission" date="2019-08" db="EMBL/GenBank/DDBJ databases">
        <authorList>
            <person name="Vazquez-Campos X."/>
        </authorList>
    </citation>
    <scope>NUCLEOTIDE SEQUENCE [LARGE SCALE GENOMIC DNA]</scope>
    <source>
        <strain evidence="1">LFW-283_2</strain>
    </source>
</reference>
<organism evidence="1 2">
    <name type="scientific">Candidatus Bilamarchaeum dharawalense</name>
    <dbReference type="NCBI Taxonomy" id="2885759"/>
    <lineage>
        <taxon>Archaea</taxon>
        <taxon>Candidatus Micrarchaeota</taxon>
        <taxon>Candidatus Micrarchaeia</taxon>
        <taxon>Candidatus Anstonellales</taxon>
        <taxon>Candidatus Bilamarchaeaceae</taxon>
        <taxon>Candidatus Bilamarchaeum</taxon>
    </lineage>
</organism>
<protein>
    <submittedName>
        <fullName evidence="1">Uncharacterized protein</fullName>
    </submittedName>
</protein>
<dbReference type="AlphaFoldDB" id="A0A5E4LMT6"/>
<gene>
    <name evidence="1" type="ORF">LFW2832_01269</name>
</gene>
<comment type="caution">
    <text evidence="1">The sequence shown here is derived from an EMBL/GenBank/DDBJ whole genome shotgun (WGS) entry which is preliminary data.</text>
</comment>
<name>A0A5E4LMT6_9ARCH</name>
<dbReference type="Proteomes" id="UP000789941">
    <property type="component" value="Unassembled WGS sequence"/>
</dbReference>
<evidence type="ECO:0000313" key="2">
    <source>
        <dbReference type="Proteomes" id="UP000789941"/>
    </source>
</evidence>
<evidence type="ECO:0000313" key="1">
    <source>
        <dbReference type="EMBL" id="VVC02841.1"/>
    </source>
</evidence>
<dbReference type="EMBL" id="CABMJJ010000003">
    <property type="protein sequence ID" value="VVC02841.1"/>
    <property type="molecule type" value="Genomic_DNA"/>
</dbReference>
<proteinExistence type="predicted"/>
<accession>A0A5E4LMT6</accession>
<sequence>MKLKAIKFYKVEAEHVKEDAFTNVAVNLNIQDAKVAGSDFRTDFIFSVMYDPYVAHIKFNGYVLIEGTSTEINQLATVWKKDKLIPRELGEQLINAVTFQAQCNGVLVAKALSMTPPLLSPKIQIKLETPKKK</sequence>